<reference evidence="2" key="2">
    <citation type="submission" date="2020-09" db="EMBL/GenBank/DDBJ databases">
        <authorList>
            <person name="Sun Q."/>
            <person name="Ohkuma M."/>
        </authorList>
    </citation>
    <scope>NUCLEOTIDE SEQUENCE</scope>
    <source>
        <strain evidence="2">JCM 4988</strain>
    </source>
</reference>
<organism evidence="2 3">
    <name type="scientific">Streptomyces inusitatus</name>
    <dbReference type="NCBI Taxonomy" id="68221"/>
    <lineage>
        <taxon>Bacteria</taxon>
        <taxon>Bacillati</taxon>
        <taxon>Actinomycetota</taxon>
        <taxon>Actinomycetes</taxon>
        <taxon>Kitasatosporales</taxon>
        <taxon>Streptomycetaceae</taxon>
        <taxon>Streptomyces</taxon>
    </lineage>
</organism>
<accession>A0A918QFR7</accession>
<protein>
    <submittedName>
        <fullName evidence="2">Uncharacterized protein</fullName>
    </submittedName>
</protein>
<name>A0A918QFR7_9ACTN</name>
<sequence length="53" mass="5950">MFGKKSQQTTTPSDLTSPKEVRKSQKVYDRIVSGECKDVVAELNATHGRGKRR</sequence>
<feature type="compositionally biased region" description="Basic and acidic residues" evidence="1">
    <location>
        <begin position="17"/>
        <end position="26"/>
    </location>
</feature>
<comment type="caution">
    <text evidence="2">The sequence shown here is derived from an EMBL/GenBank/DDBJ whole genome shotgun (WGS) entry which is preliminary data.</text>
</comment>
<keyword evidence="3" id="KW-1185">Reference proteome</keyword>
<dbReference type="AlphaFoldDB" id="A0A918QFR7"/>
<dbReference type="Proteomes" id="UP000630936">
    <property type="component" value="Unassembled WGS sequence"/>
</dbReference>
<reference evidence="2" key="1">
    <citation type="journal article" date="2014" name="Int. J. Syst. Evol. Microbiol.">
        <title>Complete genome sequence of Corynebacterium casei LMG S-19264T (=DSM 44701T), isolated from a smear-ripened cheese.</title>
        <authorList>
            <consortium name="US DOE Joint Genome Institute (JGI-PGF)"/>
            <person name="Walter F."/>
            <person name="Albersmeier A."/>
            <person name="Kalinowski J."/>
            <person name="Ruckert C."/>
        </authorList>
    </citation>
    <scope>NUCLEOTIDE SEQUENCE</scope>
    <source>
        <strain evidence="2">JCM 4988</strain>
    </source>
</reference>
<feature type="compositionally biased region" description="Polar residues" evidence="1">
    <location>
        <begin position="1"/>
        <end position="16"/>
    </location>
</feature>
<evidence type="ECO:0000256" key="1">
    <source>
        <dbReference type="SAM" id="MobiDB-lite"/>
    </source>
</evidence>
<proteinExistence type="predicted"/>
<evidence type="ECO:0000313" key="3">
    <source>
        <dbReference type="Proteomes" id="UP000630936"/>
    </source>
</evidence>
<evidence type="ECO:0000313" key="2">
    <source>
        <dbReference type="EMBL" id="GGZ44764.1"/>
    </source>
</evidence>
<gene>
    <name evidence="2" type="ORF">GCM10010387_43860</name>
</gene>
<feature type="region of interest" description="Disordered" evidence="1">
    <location>
        <begin position="1"/>
        <end position="26"/>
    </location>
</feature>
<dbReference type="EMBL" id="BMWG01000015">
    <property type="protein sequence ID" value="GGZ44764.1"/>
    <property type="molecule type" value="Genomic_DNA"/>
</dbReference>